<accession>A0ABX1Q650</accession>
<evidence type="ECO:0000256" key="1">
    <source>
        <dbReference type="SAM" id="MobiDB-lite"/>
    </source>
</evidence>
<dbReference type="EMBL" id="WTVQ01000002">
    <property type="protein sequence ID" value="NMG73468.1"/>
    <property type="molecule type" value="Genomic_DNA"/>
</dbReference>
<keyword evidence="3" id="KW-1185">Reference proteome</keyword>
<feature type="region of interest" description="Disordered" evidence="1">
    <location>
        <begin position="34"/>
        <end position="54"/>
    </location>
</feature>
<comment type="caution">
    <text evidence="2">The sequence shown here is derived from an EMBL/GenBank/DDBJ whole genome shotgun (WGS) entry which is preliminary data.</text>
</comment>
<dbReference type="RefSeq" id="WP_169258619.1">
    <property type="nucleotide sequence ID" value="NZ_WTVQ01000002.1"/>
</dbReference>
<reference evidence="2 3" key="1">
    <citation type="submission" date="2019-12" db="EMBL/GenBank/DDBJ databases">
        <title>Comparative genomics gives insights into the taxonomy of the Azoarcus-Aromatoleum group and reveals separate origins of nif in the plant-associated Azoarcus and non-plant-associated Aromatoleum sub-groups.</title>
        <authorList>
            <person name="Lafos M."/>
            <person name="Maluk M."/>
            <person name="Batista M."/>
            <person name="Junghare M."/>
            <person name="Carmona M."/>
            <person name="Faoro H."/>
            <person name="Cruz L.M."/>
            <person name="Battistoni F."/>
            <person name="De Souza E."/>
            <person name="Pedrosa F."/>
            <person name="Chen W.-M."/>
            <person name="Poole P.S."/>
            <person name="Dixon R.A."/>
            <person name="James E.K."/>
        </authorList>
    </citation>
    <scope>NUCLEOTIDE SEQUENCE [LARGE SCALE GENOMIC DNA]</scope>
    <source>
        <strain evidence="2 3">22Lin</strain>
    </source>
</reference>
<evidence type="ECO:0000313" key="2">
    <source>
        <dbReference type="EMBL" id="NMG73468.1"/>
    </source>
</evidence>
<gene>
    <name evidence="2" type="ORF">GPA25_01720</name>
</gene>
<organism evidence="2 3">
    <name type="scientific">Aromatoleum diolicum</name>
    <dbReference type="NCBI Taxonomy" id="75796"/>
    <lineage>
        <taxon>Bacteria</taxon>
        <taxon>Pseudomonadati</taxon>
        <taxon>Pseudomonadota</taxon>
        <taxon>Betaproteobacteria</taxon>
        <taxon>Rhodocyclales</taxon>
        <taxon>Rhodocyclaceae</taxon>
        <taxon>Aromatoleum</taxon>
    </lineage>
</organism>
<proteinExistence type="predicted"/>
<evidence type="ECO:0000313" key="3">
    <source>
        <dbReference type="Proteomes" id="UP000648984"/>
    </source>
</evidence>
<sequence>MEREFIPPLDLPETHGVSWEQQVSATLAWQEAGGNVEESADSQTTAADARSGSERHLPTMRTITRMNTVLVALGERLQQIQIEAANVAIGEMSLRQASTSVALNPEDAFSPLSPEHLQRIDALAASCFALLTAARANLSAIPGFPSVSARTGGTQRAAHEPWFFADRRQHEMMIDFPDRRAAA</sequence>
<protein>
    <submittedName>
        <fullName evidence="2">Uncharacterized protein</fullName>
    </submittedName>
</protein>
<name>A0ABX1Q650_9RHOO</name>
<dbReference type="Proteomes" id="UP000648984">
    <property type="component" value="Unassembled WGS sequence"/>
</dbReference>